<dbReference type="eggNOG" id="COG1974">
    <property type="taxonomic scope" value="Bacteria"/>
</dbReference>
<dbReference type="SUPFAM" id="SSF47413">
    <property type="entry name" value="lambda repressor-like DNA-binding domains"/>
    <property type="match status" value="1"/>
</dbReference>
<dbReference type="STRING" id="1298598.JCM21714_3481"/>
<dbReference type="Gene3D" id="1.10.260.40">
    <property type="entry name" value="lambda repressor-like DNA-binding domains"/>
    <property type="match status" value="1"/>
</dbReference>
<dbReference type="AlphaFoldDB" id="W4VNB3"/>
<dbReference type="Proteomes" id="UP000019102">
    <property type="component" value="Unassembled WGS sequence"/>
</dbReference>
<sequence>MISLRRGKFFVELAKHKGFNLKQLSKETDLPYSTLQSMIKRDFYNASINKMIDICNVIDIRVEDLYEKDLNEDYLKKLIQKDEPGTFVLENVLIEFIENDLSGLVTFLEDHSKFTSQLFHISNNILEEDKKMLLIYLEQALKLTRKIKYNR</sequence>
<proteinExistence type="predicted"/>
<name>W4VNB3_9BACI</name>
<dbReference type="PROSITE" id="PS50943">
    <property type="entry name" value="HTH_CROC1"/>
    <property type="match status" value="1"/>
</dbReference>
<dbReference type="InterPro" id="IPR010982">
    <property type="entry name" value="Lambda_DNA-bd_dom_sf"/>
</dbReference>
<dbReference type="GO" id="GO:0003677">
    <property type="term" value="F:DNA binding"/>
    <property type="evidence" value="ECO:0007669"/>
    <property type="project" value="InterPro"/>
</dbReference>
<gene>
    <name evidence="2" type="ORF">JCM21714_3481</name>
</gene>
<dbReference type="EMBL" id="BAVS01000022">
    <property type="protein sequence ID" value="GAE94333.1"/>
    <property type="molecule type" value="Genomic_DNA"/>
</dbReference>
<evidence type="ECO:0000313" key="2">
    <source>
        <dbReference type="EMBL" id="GAE94333.1"/>
    </source>
</evidence>
<accession>W4VNB3</accession>
<feature type="domain" description="HTH cro/C1-type" evidence="1">
    <location>
        <begin position="12"/>
        <end position="65"/>
    </location>
</feature>
<keyword evidence="3" id="KW-1185">Reference proteome</keyword>
<protein>
    <recommendedName>
        <fullName evidence="1">HTH cro/C1-type domain-containing protein</fullName>
    </recommendedName>
</protein>
<evidence type="ECO:0000313" key="3">
    <source>
        <dbReference type="Proteomes" id="UP000019102"/>
    </source>
</evidence>
<dbReference type="Pfam" id="PF13443">
    <property type="entry name" value="HTH_26"/>
    <property type="match status" value="1"/>
</dbReference>
<comment type="caution">
    <text evidence="2">The sequence shown here is derived from an EMBL/GenBank/DDBJ whole genome shotgun (WGS) entry which is preliminary data.</text>
</comment>
<organism evidence="2 3">
    <name type="scientific">Gracilibacillus boraciitolerans JCM 21714</name>
    <dbReference type="NCBI Taxonomy" id="1298598"/>
    <lineage>
        <taxon>Bacteria</taxon>
        <taxon>Bacillati</taxon>
        <taxon>Bacillota</taxon>
        <taxon>Bacilli</taxon>
        <taxon>Bacillales</taxon>
        <taxon>Bacillaceae</taxon>
        <taxon>Gracilibacillus</taxon>
    </lineage>
</organism>
<reference evidence="2 3" key="1">
    <citation type="journal article" date="2014" name="Genome Announc.">
        <title>Draft Genome Sequence of the Boron-Tolerant and Moderately Halotolerant Bacterium Gracilibacillus boraciitolerans JCM 21714T.</title>
        <authorList>
            <person name="Ahmed I."/>
            <person name="Oshima K."/>
            <person name="Suda W."/>
            <person name="Kitamura K."/>
            <person name="Iida T."/>
            <person name="Ohmori Y."/>
            <person name="Fujiwara T."/>
            <person name="Hattori M."/>
            <person name="Ohkuma M."/>
        </authorList>
    </citation>
    <scope>NUCLEOTIDE SEQUENCE [LARGE SCALE GENOMIC DNA]</scope>
    <source>
        <strain evidence="2 3">JCM 21714</strain>
    </source>
</reference>
<dbReference type="InterPro" id="IPR001387">
    <property type="entry name" value="Cro/C1-type_HTH"/>
</dbReference>
<evidence type="ECO:0000259" key="1">
    <source>
        <dbReference type="PROSITE" id="PS50943"/>
    </source>
</evidence>
<dbReference type="CDD" id="cd00093">
    <property type="entry name" value="HTH_XRE"/>
    <property type="match status" value="1"/>
</dbReference>